<evidence type="ECO:0000256" key="2">
    <source>
        <dbReference type="ARBA" id="ARBA00010008"/>
    </source>
</evidence>
<evidence type="ECO:0000256" key="3">
    <source>
        <dbReference type="ARBA" id="ARBA00022679"/>
    </source>
</evidence>
<evidence type="ECO:0000313" key="7">
    <source>
        <dbReference type="Proteomes" id="UP001472677"/>
    </source>
</evidence>
<reference evidence="6 7" key="1">
    <citation type="journal article" date="2024" name="G3 (Bethesda)">
        <title>Genome assembly of Hibiscus sabdariffa L. provides insights into metabolisms of medicinal natural products.</title>
        <authorList>
            <person name="Kim T."/>
        </authorList>
    </citation>
    <scope>NUCLEOTIDE SEQUENCE [LARGE SCALE GENOMIC DNA]</scope>
    <source>
        <strain evidence="6">TK-2024</strain>
        <tissue evidence="6">Old leaves</tissue>
    </source>
</reference>
<comment type="cofactor">
    <cofactor evidence="1">
        <name>pyridoxal 5'-phosphate</name>
        <dbReference type="ChEBI" id="CHEBI:597326"/>
    </cofactor>
</comment>
<dbReference type="InterPro" id="IPR015424">
    <property type="entry name" value="PyrdxlP-dep_Trfase"/>
</dbReference>
<evidence type="ECO:0000259" key="5">
    <source>
        <dbReference type="Pfam" id="PF00155"/>
    </source>
</evidence>
<dbReference type="EMBL" id="JBBPBM010002396">
    <property type="protein sequence ID" value="KAK8478886.1"/>
    <property type="molecule type" value="Genomic_DNA"/>
</dbReference>
<dbReference type="InterPro" id="IPR015421">
    <property type="entry name" value="PyrdxlP-dep_Trfase_major"/>
</dbReference>
<sequence>MESMGKMKSSWDLYVEEALPKLESRRTFAPLRPMNVSIAGQEGAQTNLDEDEYETYQGIQPWDRLASQIKLPQTFYQRLMDGLELTSKNEREEHEIISSNQEKQFKNLTLFAGNDFLGLSRHPTIAKAMAKAAMEQGTGPRGSPLICGYTNYHMALESVLANLKKKEACLVFTSGFAANMALMAAIGSIVPVQTGSTRPTKEEKVAIFSDALNHASIVDGLRLAEHQGGVELFVYKHCDMSHLDARLTKCKNKKKVVVTDSLFSMDGDMAPMVELAQLRNKHGFFWVVDDAHGTFVWGKNGGGLAEEFNCEYDVDICVGTLSKAASSLGGFIACSKIWKQWIQSKGRSFIYSTIAPIPLVAASYASVVVARKESWRRREIRNRMKEFHALTGIPVKSQIVSVIIGDIMEAIKVNQFVLILTFSHSLNITHILCLTVSICHWLREFVQSGFYCVAVGPPAVPPNTARIRLTLTAVQTTEDIKRIAAIVSKYVKFIVPSYIDSSRHISARL</sequence>
<gene>
    <name evidence="6" type="ORF">V6N12_019796</name>
</gene>
<comment type="similarity">
    <text evidence="2">Belongs to the class-II pyridoxal-phosphate-dependent aminotransferase family. BioF subfamily.</text>
</comment>
<dbReference type="PANTHER" id="PTHR13693:SF77">
    <property type="entry name" value="8-AMINO-7-OXONONANOATE SYNTHASE"/>
    <property type="match status" value="1"/>
</dbReference>
<protein>
    <recommendedName>
        <fullName evidence="5">Aminotransferase class I/classII large domain-containing protein</fullName>
    </recommendedName>
</protein>
<dbReference type="InterPro" id="IPR004839">
    <property type="entry name" value="Aminotransferase_I/II_large"/>
</dbReference>
<dbReference type="Gene3D" id="3.40.640.10">
    <property type="entry name" value="Type I PLP-dependent aspartate aminotransferase-like (Major domain)"/>
    <property type="match status" value="1"/>
</dbReference>
<dbReference type="Proteomes" id="UP001472677">
    <property type="component" value="Unassembled WGS sequence"/>
</dbReference>
<keyword evidence="7" id="KW-1185">Reference proteome</keyword>
<evidence type="ECO:0000256" key="4">
    <source>
        <dbReference type="ARBA" id="ARBA00022898"/>
    </source>
</evidence>
<evidence type="ECO:0000256" key="1">
    <source>
        <dbReference type="ARBA" id="ARBA00001933"/>
    </source>
</evidence>
<keyword evidence="4" id="KW-0663">Pyridoxal phosphate</keyword>
<dbReference type="PANTHER" id="PTHR13693">
    <property type="entry name" value="CLASS II AMINOTRANSFERASE/8-AMINO-7-OXONONANOATE SYNTHASE"/>
    <property type="match status" value="1"/>
</dbReference>
<dbReference type="InterPro" id="IPR015422">
    <property type="entry name" value="PyrdxlP-dep_Trfase_small"/>
</dbReference>
<dbReference type="InterPro" id="IPR050087">
    <property type="entry name" value="AON_synthase_class-II"/>
</dbReference>
<dbReference type="Gene3D" id="3.90.1150.10">
    <property type="entry name" value="Aspartate Aminotransferase, domain 1"/>
    <property type="match status" value="1"/>
</dbReference>
<dbReference type="SUPFAM" id="SSF53383">
    <property type="entry name" value="PLP-dependent transferases"/>
    <property type="match status" value="1"/>
</dbReference>
<feature type="domain" description="Aminotransferase class I/classII large" evidence="5">
    <location>
        <begin position="108"/>
        <end position="485"/>
    </location>
</feature>
<organism evidence="6 7">
    <name type="scientific">Hibiscus sabdariffa</name>
    <name type="common">roselle</name>
    <dbReference type="NCBI Taxonomy" id="183260"/>
    <lineage>
        <taxon>Eukaryota</taxon>
        <taxon>Viridiplantae</taxon>
        <taxon>Streptophyta</taxon>
        <taxon>Embryophyta</taxon>
        <taxon>Tracheophyta</taxon>
        <taxon>Spermatophyta</taxon>
        <taxon>Magnoliopsida</taxon>
        <taxon>eudicotyledons</taxon>
        <taxon>Gunneridae</taxon>
        <taxon>Pentapetalae</taxon>
        <taxon>rosids</taxon>
        <taxon>malvids</taxon>
        <taxon>Malvales</taxon>
        <taxon>Malvaceae</taxon>
        <taxon>Malvoideae</taxon>
        <taxon>Hibiscus</taxon>
    </lineage>
</organism>
<dbReference type="Pfam" id="PF00155">
    <property type="entry name" value="Aminotran_1_2"/>
    <property type="match status" value="1"/>
</dbReference>
<name>A0ABR1ZEP8_9ROSI</name>
<accession>A0ABR1ZEP8</accession>
<keyword evidence="3" id="KW-0808">Transferase</keyword>
<proteinExistence type="inferred from homology"/>
<comment type="caution">
    <text evidence="6">The sequence shown here is derived from an EMBL/GenBank/DDBJ whole genome shotgun (WGS) entry which is preliminary data.</text>
</comment>
<evidence type="ECO:0000313" key="6">
    <source>
        <dbReference type="EMBL" id="KAK8478886.1"/>
    </source>
</evidence>